<dbReference type="AlphaFoldDB" id="A0A1G1Z5B4"/>
<dbReference type="Proteomes" id="UP000178744">
    <property type="component" value="Unassembled WGS sequence"/>
</dbReference>
<name>A0A1G1Z5B4_9BACT</name>
<evidence type="ECO:0000313" key="1">
    <source>
        <dbReference type="EMBL" id="OGY59803.1"/>
    </source>
</evidence>
<accession>A0A1G1Z5B4</accession>
<evidence type="ECO:0000313" key="2">
    <source>
        <dbReference type="Proteomes" id="UP000178744"/>
    </source>
</evidence>
<gene>
    <name evidence="1" type="ORF">A3B23_02845</name>
</gene>
<comment type="caution">
    <text evidence="1">The sequence shown here is derived from an EMBL/GenBank/DDBJ whole genome shotgun (WGS) entry which is preliminary data.</text>
</comment>
<proteinExistence type="predicted"/>
<reference evidence="1 2" key="1">
    <citation type="journal article" date="2016" name="Nat. Commun.">
        <title>Thousands of microbial genomes shed light on interconnected biogeochemical processes in an aquifer system.</title>
        <authorList>
            <person name="Anantharaman K."/>
            <person name="Brown C.T."/>
            <person name="Hug L.A."/>
            <person name="Sharon I."/>
            <person name="Castelle C.J."/>
            <person name="Probst A.J."/>
            <person name="Thomas B.C."/>
            <person name="Singh A."/>
            <person name="Wilkins M.J."/>
            <person name="Karaoz U."/>
            <person name="Brodie E.L."/>
            <person name="Williams K.H."/>
            <person name="Hubbard S.S."/>
            <person name="Banfield J.F."/>
        </authorList>
    </citation>
    <scope>NUCLEOTIDE SEQUENCE [LARGE SCALE GENOMIC DNA]</scope>
</reference>
<organism evidence="1 2">
    <name type="scientific">Candidatus Colwellbacteria bacterium RIFCSPLOWO2_01_FULL_48_10</name>
    <dbReference type="NCBI Taxonomy" id="1797690"/>
    <lineage>
        <taxon>Bacteria</taxon>
        <taxon>Candidatus Colwelliibacteriota</taxon>
    </lineage>
</organism>
<dbReference type="EMBL" id="MHIY01000015">
    <property type="protein sequence ID" value="OGY59803.1"/>
    <property type="molecule type" value="Genomic_DNA"/>
</dbReference>
<sequence>MNDKNLLGWKAMQSVFAKKIGVIIKGRVYERALGALLQLDPQYAPAITDIFMRAIYLKPRGGKSLKLRDADATYSLVEAILKRLEDHLNDSKRYADVYLRHAPVGQFQISPTMRVLFKIYEEILHEKAEAKMLPDSFLPPETHSAALAMDRHAATAYS</sequence>
<protein>
    <submittedName>
        <fullName evidence="1">Uncharacterized protein</fullName>
    </submittedName>
</protein>